<protein>
    <recommendedName>
        <fullName evidence="5">Retrotransposon gag domain-containing protein</fullName>
    </recommendedName>
</protein>
<proteinExistence type="predicted"/>
<name>A0AAQ3S3E7_VIGMU</name>
<evidence type="ECO:0000256" key="2">
    <source>
        <dbReference type="SAM" id="MobiDB-lite"/>
    </source>
</evidence>
<keyword evidence="1" id="KW-0175">Coiled coil</keyword>
<dbReference type="CDD" id="cd00303">
    <property type="entry name" value="retropepsin_like"/>
    <property type="match status" value="1"/>
</dbReference>
<evidence type="ECO:0000313" key="3">
    <source>
        <dbReference type="EMBL" id="WVZ16037.1"/>
    </source>
</evidence>
<reference evidence="3 4" key="1">
    <citation type="journal article" date="2023" name="Life. Sci Alliance">
        <title>Evolutionary insights into 3D genome organization and epigenetic landscape of Vigna mungo.</title>
        <authorList>
            <person name="Junaid A."/>
            <person name="Singh B."/>
            <person name="Bhatia S."/>
        </authorList>
    </citation>
    <scope>NUCLEOTIDE SEQUENCE [LARGE SCALE GENOMIC DNA]</scope>
    <source>
        <strain evidence="3">Urdbean</strain>
    </source>
</reference>
<feature type="region of interest" description="Disordered" evidence="2">
    <location>
        <begin position="1"/>
        <end position="28"/>
    </location>
</feature>
<dbReference type="EMBL" id="CP144697">
    <property type="protein sequence ID" value="WVZ16037.1"/>
    <property type="molecule type" value="Genomic_DNA"/>
</dbReference>
<feature type="coiled-coil region" evidence="1">
    <location>
        <begin position="295"/>
        <end position="338"/>
    </location>
</feature>
<evidence type="ECO:0008006" key="5">
    <source>
        <dbReference type="Google" id="ProtNLM"/>
    </source>
</evidence>
<gene>
    <name evidence="3" type="ORF">V8G54_013603</name>
</gene>
<dbReference type="InterPro" id="IPR021109">
    <property type="entry name" value="Peptidase_aspartic_dom_sf"/>
</dbReference>
<dbReference type="PANTHER" id="PTHR33067:SF35">
    <property type="entry name" value="ASPARTIC PEPTIDASE DDI1-TYPE DOMAIN-CONTAINING PROTEIN"/>
    <property type="match status" value="1"/>
</dbReference>
<evidence type="ECO:0000256" key="1">
    <source>
        <dbReference type="SAM" id="Coils"/>
    </source>
</evidence>
<dbReference type="Gene3D" id="2.40.70.10">
    <property type="entry name" value="Acid Proteases"/>
    <property type="match status" value="1"/>
</dbReference>
<sequence>MGVWRRTQENSSFRPCLNSRSGKSRRLPSFSSSWFCEGTAAMTSRWCSERGHSLGGRGRGSFPPSNELAMVDAGSIMIEPMCERRRGGERRRRECVRNDLPQQQRGRVTTLSGDDNDTIRTRSNKSSEPLLEGLETSRRPKRDRLSREPSLEKISQASQSNQKSMDNTCGKPTLADYATVVGPHHFNSIAKSRVNATSMEMKLALIHLVKSNQFNGLLHESPYDNLTTFNDICNTVKLNEVHDDAISMSLFPFSLGGNAKLWLNSFLENSFTEWEEYKAIVSVNDEKEKEREKGIEEERKEKVELKGRKEKKERKIEVEREEKEKIVIEERKEKEECSKKEKEMQSRCFDEIFNKLGIKILVTEALQQIFEYAKFLKKLLKRKKYLKEDTIEVQGKALIDLGSNINLMHLAILEKIGGYEVKPARMTLFMADGSTKRPYGVVEGVMVQTDNLRFLVEFVIMEMGEDLGEDLETPIILGRPFMKTAKVIINVDDRTIALKDQEEDVIFNVFIAKQGIQVRKTSLKATYKDAPGTSTKAAKPSKKGKKCFLSQVKEEEKDNKEKCVHQDFLEKHEELRPGLPVKFNKKLWVVKELRTNGLIEIESPISRRVKSVKKTEVRKAWKSTRKEGSTTLRVSSTARALNVESSKLGRHSRGLSVRKCCSPPEHPKFCIFGRSSATAHSLTLWKRIWMWKLPPPIFRVLVELLPRVIFLRDEGMSLGRLKDLDLHILLLGMLGIA</sequence>
<accession>A0AAQ3S3E7</accession>
<organism evidence="3 4">
    <name type="scientific">Vigna mungo</name>
    <name type="common">Black gram</name>
    <name type="synonym">Phaseolus mungo</name>
    <dbReference type="NCBI Taxonomy" id="3915"/>
    <lineage>
        <taxon>Eukaryota</taxon>
        <taxon>Viridiplantae</taxon>
        <taxon>Streptophyta</taxon>
        <taxon>Embryophyta</taxon>
        <taxon>Tracheophyta</taxon>
        <taxon>Spermatophyta</taxon>
        <taxon>Magnoliopsida</taxon>
        <taxon>eudicotyledons</taxon>
        <taxon>Gunneridae</taxon>
        <taxon>Pentapetalae</taxon>
        <taxon>rosids</taxon>
        <taxon>fabids</taxon>
        <taxon>Fabales</taxon>
        <taxon>Fabaceae</taxon>
        <taxon>Papilionoideae</taxon>
        <taxon>50 kb inversion clade</taxon>
        <taxon>NPAAA clade</taxon>
        <taxon>indigoferoid/millettioid clade</taxon>
        <taxon>Phaseoleae</taxon>
        <taxon>Vigna</taxon>
    </lineage>
</organism>
<dbReference type="AlphaFoldDB" id="A0AAQ3S3E7"/>
<feature type="compositionally biased region" description="Basic and acidic residues" evidence="2">
    <location>
        <begin position="135"/>
        <end position="151"/>
    </location>
</feature>
<feature type="region of interest" description="Disordered" evidence="2">
    <location>
        <begin position="84"/>
        <end position="170"/>
    </location>
</feature>
<feature type="compositionally biased region" description="Polar residues" evidence="2">
    <location>
        <begin position="100"/>
        <end position="113"/>
    </location>
</feature>
<dbReference type="Proteomes" id="UP001374535">
    <property type="component" value="Chromosome 4"/>
</dbReference>
<feature type="compositionally biased region" description="Polar residues" evidence="2">
    <location>
        <begin position="153"/>
        <end position="167"/>
    </location>
</feature>
<feature type="compositionally biased region" description="Polar residues" evidence="2">
    <location>
        <begin position="9"/>
        <end position="21"/>
    </location>
</feature>
<keyword evidence="4" id="KW-1185">Reference proteome</keyword>
<dbReference type="PANTHER" id="PTHR33067">
    <property type="entry name" value="RNA-DIRECTED DNA POLYMERASE-RELATED"/>
    <property type="match status" value="1"/>
</dbReference>
<feature type="compositionally biased region" description="Basic and acidic residues" evidence="2">
    <location>
        <begin position="84"/>
        <end position="97"/>
    </location>
</feature>
<evidence type="ECO:0000313" key="4">
    <source>
        <dbReference type="Proteomes" id="UP001374535"/>
    </source>
</evidence>